<protein>
    <submittedName>
        <fullName evidence="2">Uncharacterized protein</fullName>
    </submittedName>
</protein>
<evidence type="ECO:0000313" key="3">
    <source>
        <dbReference type="Proteomes" id="UP000037747"/>
    </source>
</evidence>
<dbReference type="AlphaFoldDB" id="A0A0M9AN38"/>
<comment type="caution">
    <text evidence="2">The sequence shown here is derived from an EMBL/GenBank/DDBJ whole genome shotgun (WGS) entry which is preliminary data.</text>
</comment>
<evidence type="ECO:0000256" key="1">
    <source>
        <dbReference type="SAM" id="MobiDB-lite"/>
    </source>
</evidence>
<evidence type="ECO:0000313" key="2">
    <source>
        <dbReference type="EMBL" id="KOX95312.1"/>
    </source>
</evidence>
<accession>A0A0M9AN38</accession>
<keyword evidence="3" id="KW-1185">Reference proteome</keyword>
<dbReference type="Proteomes" id="UP000037747">
    <property type="component" value="Unassembled WGS sequence"/>
</dbReference>
<gene>
    <name evidence="2" type="ORF">AMR74_15315</name>
</gene>
<feature type="region of interest" description="Disordered" evidence="1">
    <location>
        <begin position="71"/>
        <end position="101"/>
    </location>
</feature>
<organism evidence="2 3">
    <name type="scientific">Halorubrum tropicale</name>
    <dbReference type="NCBI Taxonomy" id="1765655"/>
    <lineage>
        <taxon>Archaea</taxon>
        <taxon>Methanobacteriati</taxon>
        <taxon>Methanobacteriota</taxon>
        <taxon>Stenosarchaea group</taxon>
        <taxon>Halobacteria</taxon>
        <taxon>Halobacteriales</taxon>
        <taxon>Haloferacaceae</taxon>
        <taxon>Halorubrum</taxon>
    </lineage>
</organism>
<dbReference type="EMBL" id="LIST01000008">
    <property type="protein sequence ID" value="KOX95312.1"/>
    <property type="molecule type" value="Genomic_DNA"/>
</dbReference>
<name>A0A0M9AN38_9EURY</name>
<sequence>MILLEVTIRAFASSREAAEELSLAGRTLQSCKRRPCGVVVVAGFGVRPLPAGSKIEMDAGPSWVAFDQFSAQPRRRDDPDIERICEHGDRGERTDASPAIPEADPLRAVKQECDDTGLLVEFTVECDWALRECAKAAVDGTAPRPN</sequence>
<reference evidence="2 3" key="1">
    <citation type="submission" date="2015-08" db="EMBL/GenBank/DDBJ databases">
        <title>Genomes of Isolates from Cabo Rojo, PR.</title>
        <authorList>
            <person name="Sanchez-Nieves R.L."/>
            <person name="Montalvo-Rodriguez R."/>
        </authorList>
    </citation>
    <scope>NUCLEOTIDE SEQUENCE [LARGE SCALE GENOMIC DNA]</scope>
    <source>
        <strain evidence="2 3">5</strain>
    </source>
</reference>
<feature type="compositionally biased region" description="Basic and acidic residues" evidence="1">
    <location>
        <begin position="74"/>
        <end position="95"/>
    </location>
</feature>
<proteinExistence type="predicted"/>